<reference evidence="1 2" key="1">
    <citation type="journal article" date="2020" name="IScience">
        <title>Genome Sequencing of the Endangered Kingdonia uniflora (Circaeasteraceae, Ranunculales) Reveals Potential Mechanisms of Evolutionary Specialization.</title>
        <authorList>
            <person name="Sun Y."/>
            <person name="Deng T."/>
            <person name="Zhang A."/>
            <person name="Moore M.J."/>
            <person name="Landis J.B."/>
            <person name="Lin N."/>
            <person name="Zhang H."/>
            <person name="Zhang X."/>
            <person name="Huang J."/>
            <person name="Zhang X."/>
            <person name="Sun H."/>
            <person name="Wang H."/>
        </authorList>
    </citation>
    <scope>NUCLEOTIDE SEQUENCE [LARGE SCALE GENOMIC DNA]</scope>
    <source>
        <strain evidence="1">TB1705</strain>
        <tissue evidence="1">Leaf</tissue>
    </source>
</reference>
<comment type="caution">
    <text evidence="1">The sequence shown here is derived from an EMBL/GenBank/DDBJ whole genome shotgun (WGS) entry which is preliminary data.</text>
</comment>
<dbReference type="AlphaFoldDB" id="A0A7J7N6A1"/>
<dbReference type="EMBL" id="JACGCM010001018">
    <property type="protein sequence ID" value="KAF6162675.1"/>
    <property type="molecule type" value="Genomic_DNA"/>
</dbReference>
<proteinExistence type="predicted"/>
<name>A0A7J7N6A1_9MAGN</name>
<gene>
    <name evidence="1" type="ORF">GIB67_013289</name>
</gene>
<sequence length="91" mass="9792">MGNHKNAGFGVVSRNHFVVFLGVLTMGLGVTTTLAAVCEAVIQDFFTIGGKQISLLIRLQKRGTFSPLGYLSAGDLTLFLKLRIPELSIPN</sequence>
<organism evidence="1 2">
    <name type="scientific">Kingdonia uniflora</name>
    <dbReference type="NCBI Taxonomy" id="39325"/>
    <lineage>
        <taxon>Eukaryota</taxon>
        <taxon>Viridiplantae</taxon>
        <taxon>Streptophyta</taxon>
        <taxon>Embryophyta</taxon>
        <taxon>Tracheophyta</taxon>
        <taxon>Spermatophyta</taxon>
        <taxon>Magnoliopsida</taxon>
        <taxon>Ranunculales</taxon>
        <taxon>Circaeasteraceae</taxon>
        <taxon>Kingdonia</taxon>
    </lineage>
</organism>
<protein>
    <submittedName>
        <fullName evidence="1">Uncharacterized protein</fullName>
    </submittedName>
</protein>
<keyword evidence="2" id="KW-1185">Reference proteome</keyword>
<evidence type="ECO:0000313" key="1">
    <source>
        <dbReference type="EMBL" id="KAF6162675.1"/>
    </source>
</evidence>
<evidence type="ECO:0000313" key="2">
    <source>
        <dbReference type="Proteomes" id="UP000541444"/>
    </source>
</evidence>
<accession>A0A7J7N6A1</accession>
<dbReference type="Proteomes" id="UP000541444">
    <property type="component" value="Unassembled WGS sequence"/>
</dbReference>